<dbReference type="PANTHER" id="PTHR34988:SF1">
    <property type="entry name" value="DNA-BINDING PROTEIN"/>
    <property type="match status" value="1"/>
</dbReference>
<gene>
    <name evidence="2" type="ORF">SAMN05216240_0053</name>
</gene>
<accession>A0ABY1S586</accession>
<dbReference type="SUPFAM" id="SSF117856">
    <property type="entry name" value="AF0104/ALDC/Ptd012-like"/>
    <property type="match status" value="1"/>
</dbReference>
<protein>
    <recommendedName>
        <fullName evidence="1">PPC domain-containing protein</fullName>
    </recommendedName>
</protein>
<keyword evidence="3" id="KW-1185">Reference proteome</keyword>
<dbReference type="GeneID" id="31771576"/>
<organism evidence="2 3">
    <name type="scientific">Caldicellulosiruptor bescii</name>
    <name type="common">Anaerocellum thermophilum</name>
    <dbReference type="NCBI Taxonomy" id="31899"/>
    <lineage>
        <taxon>Bacteria</taxon>
        <taxon>Bacillati</taxon>
        <taxon>Bacillota</taxon>
        <taxon>Bacillota incertae sedis</taxon>
        <taxon>Caldicellulosiruptorales</taxon>
        <taxon>Caldicellulosiruptoraceae</taxon>
        <taxon>Caldicellulosiruptor</taxon>
    </lineage>
</organism>
<proteinExistence type="predicted"/>
<dbReference type="Proteomes" id="UP000196803">
    <property type="component" value="Unassembled WGS sequence"/>
</dbReference>
<name>A0ABY1S586_CALBS</name>
<dbReference type="PROSITE" id="PS51742">
    <property type="entry name" value="PPC"/>
    <property type="match status" value="1"/>
</dbReference>
<dbReference type="Pfam" id="PF03479">
    <property type="entry name" value="PCC"/>
    <property type="match status" value="1"/>
</dbReference>
<dbReference type="CDD" id="cd11378">
    <property type="entry name" value="DUF296"/>
    <property type="match status" value="1"/>
</dbReference>
<evidence type="ECO:0000259" key="1">
    <source>
        <dbReference type="PROSITE" id="PS51742"/>
    </source>
</evidence>
<sequence length="146" mass="16431">MRAFELKNPNGISMFILNLEPDELLLESLQNFIREKGIKNGCIVSGIGTLKKLVYHRVTTVEPNPTNEFLEVQGPIELSSMQGLVVDFQPHIHFVASDLKSTYSGHLENGSIVLYLAEVLILKLEDINLKRIPDEKGISFINLLQE</sequence>
<dbReference type="Gene3D" id="3.30.1330.80">
    <property type="entry name" value="Hypothetical protein, similar to alpha- acetolactate decarboxylase, domain 2"/>
    <property type="match status" value="1"/>
</dbReference>
<dbReference type="InterPro" id="IPR005175">
    <property type="entry name" value="PPC_dom"/>
</dbReference>
<evidence type="ECO:0000313" key="2">
    <source>
        <dbReference type="EMBL" id="SMR90839.1"/>
    </source>
</evidence>
<dbReference type="EMBL" id="FXXC01000001">
    <property type="protein sequence ID" value="SMR90839.1"/>
    <property type="molecule type" value="Genomic_DNA"/>
</dbReference>
<comment type="caution">
    <text evidence="2">The sequence shown here is derived from an EMBL/GenBank/DDBJ whole genome shotgun (WGS) entry which is preliminary data.</text>
</comment>
<feature type="domain" description="PPC" evidence="1">
    <location>
        <begin position="9"/>
        <end position="144"/>
    </location>
</feature>
<evidence type="ECO:0000313" key="3">
    <source>
        <dbReference type="Proteomes" id="UP000196803"/>
    </source>
</evidence>
<reference evidence="2 3" key="1">
    <citation type="submission" date="2017-05" db="EMBL/GenBank/DDBJ databases">
        <authorList>
            <person name="Varghese N."/>
            <person name="Submissions S."/>
        </authorList>
    </citation>
    <scope>NUCLEOTIDE SEQUENCE [LARGE SCALE GENOMIC DNA]</scope>
    <source>
        <strain evidence="2 3">MACB1020</strain>
    </source>
</reference>
<dbReference type="RefSeq" id="WP_015906825.1">
    <property type="nucleotide sequence ID" value="NZ_FUZJ01000001.1"/>
</dbReference>
<dbReference type="PANTHER" id="PTHR34988">
    <property type="entry name" value="PROTEIN, PUTATIVE-RELATED"/>
    <property type="match status" value="1"/>
</dbReference>